<evidence type="ECO:0000313" key="3">
    <source>
        <dbReference type="Proteomes" id="UP000813385"/>
    </source>
</evidence>
<dbReference type="SUPFAM" id="SSF53335">
    <property type="entry name" value="S-adenosyl-L-methionine-dependent methyltransferases"/>
    <property type="match status" value="1"/>
</dbReference>
<keyword evidence="2" id="KW-0489">Methyltransferase</keyword>
<proteinExistence type="predicted"/>
<sequence length="275" mass="30142">MPSNGRLTSLIGPWRLIWASIQGLPSPRLPRLDPNITACSHAAVHVQVILELLRQDGIAALFRSRRIRDVAGTRLLVDTSEGFIAYENTTVVPSLVGKAHGKVVEIGTGPGNQIERYNPLLVERVYGVDPNSRFATAIAARLKQRPDLADKYRFVACGIEDTDILATEGISPGTIDTVVSIQSLCAVNDVKGVMRQAHRLLKPGGSFIFWEHEKSRDTVTGIAQAWSSLVGCNINRHIKADILAAGEWENPGEIEADDDPLTCLPRIWGVLRKKE</sequence>
<reference evidence="2" key="1">
    <citation type="journal article" date="2021" name="Nat. Commun.">
        <title>Genetic determinants of endophytism in the Arabidopsis root mycobiome.</title>
        <authorList>
            <person name="Mesny F."/>
            <person name="Miyauchi S."/>
            <person name="Thiergart T."/>
            <person name="Pickel B."/>
            <person name="Atanasova L."/>
            <person name="Karlsson M."/>
            <person name="Huettel B."/>
            <person name="Barry K.W."/>
            <person name="Haridas S."/>
            <person name="Chen C."/>
            <person name="Bauer D."/>
            <person name="Andreopoulos W."/>
            <person name="Pangilinan J."/>
            <person name="LaButti K."/>
            <person name="Riley R."/>
            <person name="Lipzen A."/>
            <person name="Clum A."/>
            <person name="Drula E."/>
            <person name="Henrissat B."/>
            <person name="Kohler A."/>
            <person name="Grigoriev I.V."/>
            <person name="Martin F.M."/>
            <person name="Hacquard S."/>
        </authorList>
    </citation>
    <scope>NUCLEOTIDE SEQUENCE</scope>
    <source>
        <strain evidence="2">MPI-CAGE-AT-0016</strain>
    </source>
</reference>
<protein>
    <submittedName>
        <fullName evidence="2">Methyltransferase type 11</fullName>
    </submittedName>
</protein>
<dbReference type="CDD" id="cd02440">
    <property type="entry name" value="AdoMet_MTases"/>
    <property type="match status" value="1"/>
</dbReference>
<dbReference type="EMBL" id="JAGPXD010000002">
    <property type="protein sequence ID" value="KAH7367012.1"/>
    <property type="molecule type" value="Genomic_DNA"/>
</dbReference>
<dbReference type="InterPro" id="IPR013216">
    <property type="entry name" value="Methyltransf_11"/>
</dbReference>
<feature type="domain" description="Methyltransferase type 11" evidence="1">
    <location>
        <begin position="104"/>
        <end position="209"/>
    </location>
</feature>
<dbReference type="InterPro" id="IPR029063">
    <property type="entry name" value="SAM-dependent_MTases_sf"/>
</dbReference>
<organism evidence="2 3">
    <name type="scientific">Plectosphaerella cucumerina</name>
    <dbReference type="NCBI Taxonomy" id="40658"/>
    <lineage>
        <taxon>Eukaryota</taxon>
        <taxon>Fungi</taxon>
        <taxon>Dikarya</taxon>
        <taxon>Ascomycota</taxon>
        <taxon>Pezizomycotina</taxon>
        <taxon>Sordariomycetes</taxon>
        <taxon>Hypocreomycetidae</taxon>
        <taxon>Glomerellales</taxon>
        <taxon>Plectosphaerellaceae</taxon>
        <taxon>Plectosphaerella</taxon>
    </lineage>
</organism>
<keyword evidence="2" id="KW-0808">Transferase</keyword>
<evidence type="ECO:0000259" key="1">
    <source>
        <dbReference type="Pfam" id="PF08241"/>
    </source>
</evidence>
<accession>A0A8K0TPN6</accession>
<dbReference type="Proteomes" id="UP000813385">
    <property type="component" value="Unassembled WGS sequence"/>
</dbReference>
<gene>
    <name evidence="2" type="ORF">B0T11DRAFT_294880</name>
</gene>
<dbReference type="InterPro" id="IPR052356">
    <property type="entry name" value="Thiol_S-MT"/>
</dbReference>
<keyword evidence="3" id="KW-1185">Reference proteome</keyword>
<dbReference type="OrthoDB" id="540004at2759"/>
<dbReference type="Gene3D" id="3.40.50.150">
    <property type="entry name" value="Vaccinia Virus protein VP39"/>
    <property type="match status" value="1"/>
</dbReference>
<comment type="caution">
    <text evidence="2">The sequence shown here is derived from an EMBL/GenBank/DDBJ whole genome shotgun (WGS) entry which is preliminary data.</text>
</comment>
<dbReference type="GO" id="GO:0008757">
    <property type="term" value="F:S-adenosylmethionine-dependent methyltransferase activity"/>
    <property type="evidence" value="ECO:0007669"/>
    <property type="project" value="InterPro"/>
</dbReference>
<dbReference type="Pfam" id="PF08241">
    <property type="entry name" value="Methyltransf_11"/>
    <property type="match status" value="1"/>
</dbReference>
<dbReference type="PANTHER" id="PTHR45036">
    <property type="entry name" value="METHYLTRANSFERASE LIKE 7B"/>
    <property type="match status" value="1"/>
</dbReference>
<evidence type="ECO:0000313" key="2">
    <source>
        <dbReference type="EMBL" id="KAH7367012.1"/>
    </source>
</evidence>
<name>A0A8K0TPN6_9PEZI</name>
<dbReference type="PANTHER" id="PTHR45036:SF1">
    <property type="entry name" value="METHYLTRANSFERASE LIKE 7A"/>
    <property type="match status" value="1"/>
</dbReference>
<dbReference type="GO" id="GO:0032259">
    <property type="term" value="P:methylation"/>
    <property type="evidence" value="ECO:0007669"/>
    <property type="project" value="UniProtKB-KW"/>
</dbReference>
<dbReference type="AlphaFoldDB" id="A0A8K0TPN6"/>